<dbReference type="SUPFAM" id="SSF52833">
    <property type="entry name" value="Thioredoxin-like"/>
    <property type="match status" value="1"/>
</dbReference>
<dbReference type="InterPro" id="IPR036282">
    <property type="entry name" value="Glutathione-S-Trfase_C_sf"/>
</dbReference>
<dbReference type="InterPro" id="IPR040079">
    <property type="entry name" value="Glutathione_S-Trfase"/>
</dbReference>
<dbReference type="Gene3D" id="1.20.1050.10">
    <property type="match status" value="1"/>
</dbReference>
<dbReference type="PANTHER" id="PTHR44051">
    <property type="entry name" value="GLUTATHIONE S-TRANSFERASE-RELATED"/>
    <property type="match status" value="1"/>
</dbReference>
<dbReference type="GO" id="GO:0005737">
    <property type="term" value="C:cytoplasm"/>
    <property type="evidence" value="ECO:0007669"/>
    <property type="project" value="UniProtKB-ARBA"/>
</dbReference>
<dbReference type="CDD" id="cd03046">
    <property type="entry name" value="GST_N_GTT1_like"/>
    <property type="match status" value="1"/>
</dbReference>
<dbReference type="GO" id="GO:0004602">
    <property type="term" value="F:glutathione peroxidase activity"/>
    <property type="evidence" value="ECO:0007669"/>
    <property type="project" value="UniProtKB-ARBA"/>
</dbReference>
<dbReference type="SFLD" id="SFLDG00358">
    <property type="entry name" value="Main_(cytGST)"/>
    <property type="match status" value="1"/>
</dbReference>
<evidence type="ECO:0000259" key="5">
    <source>
        <dbReference type="PROSITE" id="PS50404"/>
    </source>
</evidence>
<dbReference type="PROSITE" id="PS50405">
    <property type="entry name" value="GST_CTER"/>
    <property type="match status" value="1"/>
</dbReference>
<name>A0A060T782_BLAAD</name>
<dbReference type="Gene3D" id="3.40.30.10">
    <property type="entry name" value="Glutaredoxin"/>
    <property type="match status" value="1"/>
</dbReference>
<organism evidence="7">
    <name type="scientific">Blastobotrys adeninivorans</name>
    <name type="common">Yeast</name>
    <name type="synonym">Arxula adeninivorans</name>
    <dbReference type="NCBI Taxonomy" id="409370"/>
    <lineage>
        <taxon>Eukaryota</taxon>
        <taxon>Fungi</taxon>
        <taxon>Dikarya</taxon>
        <taxon>Ascomycota</taxon>
        <taxon>Saccharomycotina</taxon>
        <taxon>Dipodascomycetes</taxon>
        <taxon>Dipodascales</taxon>
        <taxon>Trichomonascaceae</taxon>
        <taxon>Blastobotrys</taxon>
    </lineage>
</organism>
<feature type="domain" description="GST C-terminal" evidence="6">
    <location>
        <begin position="90"/>
        <end position="211"/>
    </location>
</feature>
<dbReference type="PROSITE" id="PS50404">
    <property type="entry name" value="GST_NTER"/>
    <property type="match status" value="1"/>
</dbReference>
<evidence type="ECO:0000313" key="7">
    <source>
        <dbReference type="EMBL" id="CDP34727.1"/>
    </source>
</evidence>
<reference evidence="7" key="1">
    <citation type="submission" date="2014-02" db="EMBL/GenBank/DDBJ databases">
        <authorList>
            <person name="Genoscope - CEA"/>
        </authorList>
    </citation>
    <scope>NUCLEOTIDE SEQUENCE</scope>
    <source>
        <strain evidence="7">LS3</strain>
    </source>
</reference>
<comment type="similarity">
    <text evidence="1">Belongs to the GST superfamily.</text>
</comment>
<dbReference type="InterPro" id="IPR036249">
    <property type="entry name" value="Thioredoxin-like_sf"/>
</dbReference>
<comment type="catalytic activity">
    <reaction evidence="4">
        <text>RX + glutathione = an S-substituted glutathione + a halide anion + H(+)</text>
        <dbReference type="Rhea" id="RHEA:16437"/>
        <dbReference type="ChEBI" id="CHEBI:15378"/>
        <dbReference type="ChEBI" id="CHEBI:16042"/>
        <dbReference type="ChEBI" id="CHEBI:17792"/>
        <dbReference type="ChEBI" id="CHEBI:57925"/>
        <dbReference type="ChEBI" id="CHEBI:90779"/>
        <dbReference type="EC" id="2.5.1.18"/>
    </reaction>
</comment>
<feature type="domain" description="GST N-terminal" evidence="5">
    <location>
        <begin position="2"/>
        <end position="84"/>
    </location>
</feature>
<dbReference type="FunFam" id="3.40.30.10:FF:000156">
    <property type="entry name" value="Glutathione S-transferase 1"/>
    <property type="match status" value="1"/>
</dbReference>
<keyword evidence="3" id="KW-0808">Transferase</keyword>
<dbReference type="Pfam" id="PF13409">
    <property type="entry name" value="GST_N_2"/>
    <property type="match status" value="1"/>
</dbReference>
<dbReference type="InterPro" id="IPR004045">
    <property type="entry name" value="Glutathione_S-Trfase_N"/>
</dbReference>
<dbReference type="InterPro" id="IPR004046">
    <property type="entry name" value="GST_C"/>
</dbReference>
<dbReference type="SFLD" id="SFLDS00019">
    <property type="entry name" value="Glutathione_Transferase_(cytos"/>
    <property type="match status" value="1"/>
</dbReference>
<dbReference type="InterPro" id="IPR010987">
    <property type="entry name" value="Glutathione-S-Trfase_C-like"/>
</dbReference>
<evidence type="ECO:0000256" key="2">
    <source>
        <dbReference type="ARBA" id="ARBA00012452"/>
    </source>
</evidence>
<accession>A0A060T782</accession>
<dbReference type="SFLD" id="SFLDG01150">
    <property type="entry name" value="Main.1:_Beta-like"/>
    <property type="match status" value="1"/>
</dbReference>
<dbReference type="PANTHER" id="PTHR44051:SF9">
    <property type="entry name" value="GLUTATHIONE S-TRANSFERASE 1"/>
    <property type="match status" value="1"/>
</dbReference>
<dbReference type="Pfam" id="PF00043">
    <property type="entry name" value="GST_C"/>
    <property type="match status" value="1"/>
</dbReference>
<dbReference type="EC" id="2.5.1.18" evidence="2"/>
<evidence type="ECO:0000256" key="1">
    <source>
        <dbReference type="ARBA" id="ARBA00007409"/>
    </source>
</evidence>
<dbReference type="PhylomeDB" id="A0A060T782"/>
<sequence length="225" mass="25908">MSSQLTIHHLKRSQSERVIWLCEELGIPYKLELYDRQPPAMLAPEELRKLHWAETAPIITDGEVTLAETNAIFEYILAKYGKGRLVLPPTDPNYADYVFWLHRTNGSIQPMLITEMFTRLKGDNQEDMLLKYSQTHIKRNFEAMERQLSKFPYLAGFQFTAADCITLFSLTTLRLFAPFSLEEYPSIVKYLARIGEREAYKRAMEKGDPGLVPVLGANAPEQTLF</sequence>
<evidence type="ECO:0000256" key="3">
    <source>
        <dbReference type="ARBA" id="ARBA00022679"/>
    </source>
</evidence>
<dbReference type="GO" id="GO:0004364">
    <property type="term" value="F:glutathione transferase activity"/>
    <property type="evidence" value="ECO:0007669"/>
    <property type="project" value="UniProtKB-EC"/>
</dbReference>
<protein>
    <recommendedName>
        <fullName evidence="2">glutathione transferase</fullName>
        <ecNumber evidence="2">2.5.1.18</ecNumber>
    </recommendedName>
</protein>
<dbReference type="AlphaFoldDB" id="A0A060T782"/>
<reference evidence="7" key="2">
    <citation type="submission" date="2014-06" db="EMBL/GenBank/DDBJ databases">
        <title>The complete genome of Blastobotrys (Arxula) adeninivorans LS3 - a yeast of biotechnological interest.</title>
        <authorList>
            <person name="Kunze G."/>
            <person name="Gaillardin C."/>
            <person name="Czernicka M."/>
            <person name="Durrens P."/>
            <person name="Martin T."/>
            <person name="Boer E."/>
            <person name="Gabaldon T."/>
            <person name="Cruz J."/>
            <person name="Talla E."/>
            <person name="Marck C."/>
            <person name="Goffeau A."/>
            <person name="Barbe V."/>
            <person name="Baret P."/>
            <person name="Baronian K."/>
            <person name="Beier S."/>
            <person name="Bleykasten C."/>
            <person name="Bode R."/>
            <person name="Casaregola S."/>
            <person name="Despons L."/>
            <person name="Fairhead C."/>
            <person name="Giersberg M."/>
            <person name="Gierski P."/>
            <person name="Hahnel U."/>
            <person name="Hartmann A."/>
            <person name="Jankowska D."/>
            <person name="Jubin C."/>
            <person name="Jung P."/>
            <person name="Lafontaine I."/>
            <person name="Leh-Louis V."/>
            <person name="Lemaire M."/>
            <person name="Marcet-Houben M."/>
            <person name="Mascher M."/>
            <person name="Morel G."/>
            <person name="Richard G.-F."/>
            <person name="Riechen J."/>
            <person name="Sacerdot C."/>
            <person name="Sarkar A."/>
            <person name="Savel G."/>
            <person name="Schacherer J."/>
            <person name="Sherman D."/>
            <person name="Straub M.-L."/>
            <person name="Stein N."/>
            <person name="Thierry A."/>
            <person name="Trautwein-Schult A."/>
            <person name="Westhof E."/>
            <person name="Worch S."/>
            <person name="Dujon B."/>
            <person name="Souciet J.-L."/>
            <person name="Wincker P."/>
            <person name="Scholz U."/>
            <person name="Neuveglise N."/>
        </authorList>
    </citation>
    <scope>NUCLEOTIDE SEQUENCE</scope>
    <source>
        <strain evidence="7">LS3</strain>
    </source>
</reference>
<dbReference type="EMBL" id="HG937693">
    <property type="protein sequence ID" value="CDP34727.1"/>
    <property type="molecule type" value="Genomic_DNA"/>
</dbReference>
<proteinExistence type="inferred from homology"/>
<dbReference type="SUPFAM" id="SSF47616">
    <property type="entry name" value="GST C-terminal domain-like"/>
    <property type="match status" value="1"/>
</dbReference>
<evidence type="ECO:0000256" key="4">
    <source>
        <dbReference type="ARBA" id="ARBA00047960"/>
    </source>
</evidence>
<gene>
    <name evidence="7" type="ORF">GNLVRS02_ARAD1C19140g</name>
</gene>
<evidence type="ECO:0000259" key="6">
    <source>
        <dbReference type="PROSITE" id="PS50405"/>
    </source>
</evidence>